<evidence type="ECO:0000313" key="8">
    <source>
        <dbReference type="Proteomes" id="UP001163823"/>
    </source>
</evidence>
<feature type="region of interest" description="Disordered" evidence="5">
    <location>
        <begin position="1"/>
        <end position="70"/>
    </location>
</feature>
<dbReference type="PANTHER" id="PTHR31314">
    <property type="entry name" value="MYB FAMILY TRANSCRIPTION FACTOR PHL7-LIKE"/>
    <property type="match status" value="1"/>
</dbReference>
<dbReference type="PROSITE" id="PS51294">
    <property type="entry name" value="HTH_MYB"/>
    <property type="match status" value="1"/>
</dbReference>
<dbReference type="Pfam" id="PF00249">
    <property type="entry name" value="Myb_DNA-binding"/>
    <property type="match status" value="1"/>
</dbReference>
<dbReference type="KEGG" id="qsa:O6P43_031944"/>
<protein>
    <submittedName>
        <fullName evidence="7">MYB-like transcription factor family protein</fullName>
    </submittedName>
</protein>
<dbReference type="NCBIfam" id="TIGR01557">
    <property type="entry name" value="myb_SHAQKYF"/>
    <property type="match status" value="1"/>
</dbReference>
<keyword evidence="4" id="KW-0539">Nucleus</keyword>
<organism evidence="7 8">
    <name type="scientific">Quillaja saponaria</name>
    <name type="common">Soap bark tree</name>
    <dbReference type="NCBI Taxonomy" id="32244"/>
    <lineage>
        <taxon>Eukaryota</taxon>
        <taxon>Viridiplantae</taxon>
        <taxon>Streptophyta</taxon>
        <taxon>Embryophyta</taxon>
        <taxon>Tracheophyta</taxon>
        <taxon>Spermatophyta</taxon>
        <taxon>Magnoliopsida</taxon>
        <taxon>eudicotyledons</taxon>
        <taxon>Gunneridae</taxon>
        <taxon>Pentapetalae</taxon>
        <taxon>rosids</taxon>
        <taxon>fabids</taxon>
        <taxon>Fabales</taxon>
        <taxon>Quillajaceae</taxon>
        <taxon>Quillaja</taxon>
    </lineage>
</organism>
<comment type="caution">
    <text evidence="7">The sequence shown here is derived from an EMBL/GenBank/DDBJ whole genome shotgun (WGS) entry which is preliminary data.</text>
</comment>
<evidence type="ECO:0000256" key="2">
    <source>
        <dbReference type="ARBA" id="ARBA00023015"/>
    </source>
</evidence>
<dbReference type="Gene3D" id="1.10.10.60">
    <property type="entry name" value="Homeodomain-like"/>
    <property type="match status" value="1"/>
</dbReference>
<feature type="compositionally biased region" description="Basic and acidic residues" evidence="5">
    <location>
        <begin position="1"/>
        <end position="15"/>
    </location>
</feature>
<keyword evidence="8" id="KW-1185">Reference proteome</keyword>
<dbReference type="GO" id="GO:0003677">
    <property type="term" value="F:DNA binding"/>
    <property type="evidence" value="ECO:0007669"/>
    <property type="project" value="InterPro"/>
</dbReference>
<dbReference type="PANTHER" id="PTHR31314:SF164">
    <property type="entry name" value="HTH MYB-TYPE DOMAIN-CONTAINING PROTEIN"/>
    <property type="match status" value="1"/>
</dbReference>
<feature type="compositionally biased region" description="Basic and acidic residues" evidence="5">
    <location>
        <begin position="27"/>
        <end position="39"/>
    </location>
</feature>
<dbReference type="InterPro" id="IPR001005">
    <property type="entry name" value="SANT/Myb"/>
</dbReference>
<evidence type="ECO:0000256" key="5">
    <source>
        <dbReference type="SAM" id="MobiDB-lite"/>
    </source>
</evidence>
<sequence>MMEGSSEGRENEKCSAFDLNEEASSEENNKDTTEARDEPISADEEENEKRKSDQSTTSANDQRRGTVRQYVRSKMPRLRWTPDLHLSFLHAIERLGGQEKATPKLVLQLMNVRGLSIAHVKSHLQMYRSKKLDETGQVLSQTYRPVQEVSRISEILNQSTSFHQQFKMGNGGIFLTSTSNDNSLVQDLLQPSFSPSPSYTKSKDSRHQQWYFNQQSFRRPSSIISNDVTAPSTTFQIQGRSTAPNQIQDTNIRIAPIRPSQFIEEKRWPPLEMINNQWKVRTTPANINCTTSSIAQQFGTNMPASVGTAALSVGNNINMRQCLSNSHDTGHNSNSFQPEFESPFRIQLKQENLWKDKDLLPDLQLRLSRREGNEDDQITHYKSTNEISTKLSLS</sequence>
<name>A0AAD7KY43_QUISA</name>
<dbReference type="InterPro" id="IPR046955">
    <property type="entry name" value="PHR1-like"/>
</dbReference>
<dbReference type="EMBL" id="JARAOO010000013">
    <property type="protein sequence ID" value="KAJ7947095.1"/>
    <property type="molecule type" value="Genomic_DNA"/>
</dbReference>
<keyword evidence="2" id="KW-0805">Transcription regulation</keyword>
<evidence type="ECO:0000259" key="6">
    <source>
        <dbReference type="PROSITE" id="PS51294"/>
    </source>
</evidence>
<proteinExistence type="predicted"/>
<dbReference type="InterPro" id="IPR006447">
    <property type="entry name" value="Myb_dom_plants"/>
</dbReference>
<accession>A0AAD7KY43</accession>
<dbReference type="GO" id="GO:0003700">
    <property type="term" value="F:DNA-binding transcription factor activity"/>
    <property type="evidence" value="ECO:0007669"/>
    <property type="project" value="InterPro"/>
</dbReference>
<dbReference type="SUPFAM" id="SSF46689">
    <property type="entry name" value="Homeodomain-like"/>
    <property type="match status" value="1"/>
</dbReference>
<evidence type="ECO:0000256" key="4">
    <source>
        <dbReference type="ARBA" id="ARBA00023242"/>
    </source>
</evidence>
<dbReference type="FunFam" id="1.10.10.60:FF:000002">
    <property type="entry name" value="Myb family transcription factor"/>
    <property type="match status" value="1"/>
</dbReference>
<gene>
    <name evidence="7" type="ORF">O6P43_031944</name>
</gene>
<dbReference type="Proteomes" id="UP001163823">
    <property type="component" value="Chromosome 13"/>
</dbReference>
<evidence type="ECO:0000256" key="1">
    <source>
        <dbReference type="ARBA" id="ARBA00004123"/>
    </source>
</evidence>
<dbReference type="InterPro" id="IPR017930">
    <property type="entry name" value="Myb_dom"/>
</dbReference>
<feature type="domain" description="HTH myb-type" evidence="6">
    <location>
        <begin position="72"/>
        <end position="132"/>
    </location>
</feature>
<keyword evidence="3" id="KW-0804">Transcription</keyword>
<evidence type="ECO:0000313" key="7">
    <source>
        <dbReference type="EMBL" id="KAJ7947095.1"/>
    </source>
</evidence>
<dbReference type="GO" id="GO:0005634">
    <property type="term" value="C:nucleus"/>
    <property type="evidence" value="ECO:0007669"/>
    <property type="project" value="UniProtKB-SubCell"/>
</dbReference>
<dbReference type="AlphaFoldDB" id="A0AAD7KY43"/>
<dbReference type="InterPro" id="IPR009057">
    <property type="entry name" value="Homeodomain-like_sf"/>
</dbReference>
<comment type="subcellular location">
    <subcellularLocation>
        <location evidence="1">Nucleus</location>
    </subcellularLocation>
</comment>
<reference evidence="7" key="1">
    <citation type="journal article" date="2023" name="Science">
        <title>Elucidation of the pathway for biosynthesis of saponin adjuvants from the soapbark tree.</title>
        <authorList>
            <person name="Reed J."/>
            <person name="Orme A."/>
            <person name="El-Demerdash A."/>
            <person name="Owen C."/>
            <person name="Martin L.B.B."/>
            <person name="Misra R.C."/>
            <person name="Kikuchi S."/>
            <person name="Rejzek M."/>
            <person name="Martin A.C."/>
            <person name="Harkess A."/>
            <person name="Leebens-Mack J."/>
            <person name="Louveau T."/>
            <person name="Stephenson M.J."/>
            <person name="Osbourn A."/>
        </authorList>
    </citation>
    <scope>NUCLEOTIDE SEQUENCE</scope>
    <source>
        <strain evidence="7">S10</strain>
    </source>
</reference>
<evidence type="ECO:0000256" key="3">
    <source>
        <dbReference type="ARBA" id="ARBA00023163"/>
    </source>
</evidence>